<evidence type="ECO:0000313" key="1">
    <source>
        <dbReference type="EMBL" id="AUB44229.1"/>
    </source>
</evidence>
<sequence>MLCSDISAIIKAPATPISATVLRSVAILRFDLLTGATSVSDGNLTFEEYACIFHLIIK</sequence>
<geneLocation type="plasmid" evidence="2">
    <name>pnfsy08</name>
</geneLocation>
<accession>A0A2K8T998</accession>
<protein>
    <submittedName>
        <fullName evidence="1">Uncharacterized protein</fullName>
    </submittedName>
</protein>
<gene>
    <name evidence="1" type="ORF">COO91_10452</name>
</gene>
<keyword evidence="2" id="KW-1185">Reference proteome</keyword>
<dbReference type="Proteomes" id="UP000232003">
    <property type="component" value="Plasmid pNFSY08"/>
</dbReference>
<name>A0A2K8T998_9NOSO</name>
<reference evidence="1 2" key="1">
    <citation type="submission" date="2017-11" db="EMBL/GenBank/DDBJ databases">
        <title>Complete genome of a free-living desiccation-tolerant cyanobacterium and its photosynthetic adaptation to extreme terrestrial habitat.</title>
        <authorList>
            <person name="Shang J."/>
        </authorList>
    </citation>
    <scope>NUCLEOTIDE SEQUENCE [LARGE SCALE GENOMIC DNA]</scope>
    <source>
        <strain evidence="1 2">CCNUN1</strain>
        <plasmid evidence="2">pnfsy08</plasmid>
    </source>
</reference>
<proteinExistence type="predicted"/>
<organism evidence="1 2">
    <name type="scientific">Nostoc flagelliforme CCNUN1</name>
    <dbReference type="NCBI Taxonomy" id="2038116"/>
    <lineage>
        <taxon>Bacteria</taxon>
        <taxon>Bacillati</taxon>
        <taxon>Cyanobacteriota</taxon>
        <taxon>Cyanophyceae</taxon>
        <taxon>Nostocales</taxon>
        <taxon>Nostocaceae</taxon>
        <taxon>Nostoc</taxon>
    </lineage>
</organism>
<evidence type="ECO:0000313" key="2">
    <source>
        <dbReference type="Proteomes" id="UP000232003"/>
    </source>
</evidence>
<keyword evidence="1" id="KW-0614">Plasmid</keyword>
<dbReference type="EMBL" id="CP024793">
    <property type="protein sequence ID" value="AUB44229.1"/>
    <property type="molecule type" value="Genomic_DNA"/>
</dbReference>
<dbReference type="KEGG" id="nfl:COO91_10452"/>
<dbReference type="AlphaFoldDB" id="A0A2K8T998"/>